<feature type="domain" description="GIT Spa2 homology (SHD)" evidence="1">
    <location>
        <begin position="36"/>
        <end position="66"/>
    </location>
</feature>
<evidence type="ECO:0000313" key="3">
    <source>
        <dbReference type="Proteomes" id="UP000051530"/>
    </source>
</evidence>
<comment type="caution">
    <text evidence="2">The sequence shown here is derived from an EMBL/GenBank/DDBJ whole genome shotgun (WGS) entry which is preliminary data.</text>
</comment>
<name>A0A0R0M509_9MICR</name>
<evidence type="ECO:0000313" key="2">
    <source>
        <dbReference type="EMBL" id="KRH95189.1"/>
    </source>
</evidence>
<dbReference type="SMART" id="SM00555">
    <property type="entry name" value="GIT"/>
    <property type="match status" value="2"/>
</dbReference>
<feature type="domain" description="GIT Spa2 homology (SHD)" evidence="1">
    <location>
        <begin position="72"/>
        <end position="102"/>
    </location>
</feature>
<sequence length="358" mass="42200">MMDIDEDESEILRYTLYGYIGTKLQNLNIKSRQKRAYAKLSFLNDVQFKNLVKDIKFEINRRVLGLKSSEIENKKLAALVESKFKDLVIDVFFVFNKRMPSKKYENTEEPELLLFNFESLIESLKSDNEVILSKLRSDESIFDKFEHYQQFVKNLVDKNVENELVEKHMTIINEMSNLFQKKDLLLMEILRNSDTMRTIAENLLQDNPYYQKIRNRVNILDTVDINEKNRTILDVLELLLFKNSYNDEVEETIDLLTDCHSSRTVMTARSSPNIDFSQKDASSTSENQNYNSEFLKKMKSLIKGIRRHAERINDTENIQILDQLLDESIDIQKEEKILKLANILKEIILKERNCNLEV</sequence>
<dbReference type="Proteomes" id="UP000051530">
    <property type="component" value="Unassembled WGS sequence"/>
</dbReference>
<dbReference type="AlphaFoldDB" id="A0A0R0M509"/>
<proteinExistence type="predicted"/>
<protein>
    <recommendedName>
        <fullName evidence="1">GIT Spa2 homology (SHD) domain-containing protein</fullName>
    </recommendedName>
</protein>
<reference evidence="2 3" key="1">
    <citation type="submission" date="2015-07" db="EMBL/GenBank/DDBJ databases">
        <title>The genome of Pseudoloma neurophilia, a relevant intracellular parasite of the zebrafish.</title>
        <authorList>
            <person name="Ndikumana S."/>
            <person name="Pelin A."/>
            <person name="Sanders J."/>
            <person name="Corradi N."/>
        </authorList>
    </citation>
    <scope>NUCLEOTIDE SEQUENCE [LARGE SCALE GENOMIC DNA]</scope>
    <source>
        <strain evidence="2 3">MK1</strain>
    </source>
</reference>
<evidence type="ECO:0000259" key="1">
    <source>
        <dbReference type="SMART" id="SM00555"/>
    </source>
</evidence>
<dbReference type="EMBL" id="LGUB01000003">
    <property type="protein sequence ID" value="KRH95189.1"/>
    <property type="molecule type" value="Genomic_DNA"/>
</dbReference>
<dbReference type="InterPro" id="IPR013724">
    <property type="entry name" value="GIT_SHD"/>
</dbReference>
<dbReference type="VEuPathDB" id="MicrosporidiaDB:M153_210004122"/>
<keyword evidence="3" id="KW-1185">Reference proteome</keyword>
<gene>
    <name evidence="2" type="ORF">M153_210004122</name>
</gene>
<dbReference type="OrthoDB" id="5588096at2759"/>
<organism evidence="2 3">
    <name type="scientific">Pseudoloma neurophilia</name>
    <dbReference type="NCBI Taxonomy" id="146866"/>
    <lineage>
        <taxon>Eukaryota</taxon>
        <taxon>Fungi</taxon>
        <taxon>Fungi incertae sedis</taxon>
        <taxon>Microsporidia</taxon>
        <taxon>Pseudoloma</taxon>
    </lineage>
</organism>
<accession>A0A0R0M509</accession>